<evidence type="ECO:0000256" key="1">
    <source>
        <dbReference type="SAM" id="Phobius"/>
    </source>
</evidence>
<accession>A0A1M5LL06</accession>
<keyword evidence="1" id="KW-0472">Membrane</keyword>
<dbReference type="AlphaFoldDB" id="A0A1M5LL06"/>
<dbReference type="Proteomes" id="UP000184516">
    <property type="component" value="Unassembled WGS sequence"/>
</dbReference>
<gene>
    <name evidence="2" type="ORF">SAMN05443549_105253</name>
</gene>
<protein>
    <submittedName>
        <fullName evidence="2">Uncharacterized protein</fullName>
    </submittedName>
</protein>
<sequence length="94" mass="10495">MKKLIITPFLIVIGALEILLLIMSVYFLLIDNNGGKALGGAIAFIGFIIFIVIILIEQSILNFRKFNKEKVWLLESVILIIVAIYIYLNGISIG</sequence>
<feature type="transmembrane region" description="Helical" evidence="1">
    <location>
        <begin position="37"/>
        <end position="56"/>
    </location>
</feature>
<keyword evidence="1" id="KW-0812">Transmembrane</keyword>
<proteinExistence type="predicted"/>
<feature type="transmembrane region" description="Helical" evidence="1">
    <location>
        <begin position="71"/>
        <end position="88"/>
    </location>
</feature>
<evidence type="ECO:0000313" key="3">
    <source>
        <dbReference type="Proteomes" id="UP000184516"/>
    </source>
</evidence>
<keyword evidence="3" id="KW-1185">Reference proteome</keyword>
<dbReference type="EMBL" id="FQWB01000005">
    <property type="protein sequence ID" value="SHG65717.1"/>
    <property type="molecule type" value="Genomic_DNA"/>
</dbReference>
<keyword evidence="1" id="KW-1133">Transmembrane helix</keyword>
<reference evidence="3" key="1">
    <citation type="submission" date="2016-11" db="EMBL/GenBank/DDBJ databases">
        <authorList>
            <person name="Varghese N."/>
            <person name="Submissions S."/>
        </authorList>
    </citation>
    <scope>NUCLEOTIDE SEQUENCE [LARGE SCALE GENOMIC DNA]</scope>
    <source>
        <strain evidence="3">DSM 19978</strain>
    </source>
</reference>
<name>A0A1M5LL06_9FLAO</name>
<dbReference type="STRING" id="468056.SAMN05443549_105253"/>
<feature type="transmembrane region" description="Helical" evidence="1">
    <location>
        <begin position="6"/>
        <end position="30"/>
    </location>
</feature>
<organism evidence="2 3">
    <name type="scientific">Flavobacterium fluvii</name>
    <dbReference type="NCBI Taxonomy" id="468056"/>
    <lineage>
        <taxon>Bacteria</taxon>
        <taxon>Pseudomonadati</taxon>
        <taxon>Bacteroidota</taxon>
        <taxon>Flavobacteriia</taxon>
        <taxon>Flavobacteriales</taxon>
        <taxon>Flavobacteriaceae</taxon>
        <taxon>Flavobacterium</taxon>
    </lineage>
</organism>
<evidence type="ECO:0000313" key="2">
    <source>
        <dbReference type="EMBL" id="SHG65717.1"/>
    </source>
</evidence>
<dbReference type="RefSeq" id="WP_073371128.1">
    <property type="nucleotide sequence ID" value="NZ_FQWB01000005.1"/>
</dbReference>